<dbReference type="STRING" id="1715693.PH7735_00710"/>
<evidence type="ECO:0000313" key="1">
    <source>
        <dbReference type="EMBL" id="CUJ87079.1"/>
    </source>
</evidence>
<name>A0A0P1I2P6_9RHOB</name>
<reference evidence="2" key="1">
    <citation type="submission" date="2015-09" db="EMBL/GenBank/DDBJ databases">
        <authorList>
            <person name="Rodrigo-Torres Lidia"/>
            <person name="Arahal R.David."/>
        </authorList>
    </citation>
    <scope>NUCLEOTIDE SEQUENCE [LARGE SCALE GENOMIC DNA]</scope>
    <source>
        <strain evidence="2">CECT 7735</strain>
    </source>
</reference>
<organism evidence="1 2">
    <name type="scientific">Shimia thalassica</name>
    <dbReference type="NCBI Taxonomy" id="1715693"/>
    <lineage>
        <taxon>Bacteria</taxon>
        <taxon>Pseudomonadati</taxon>
        <taxon>Pseudomonadota</taxon>
        <taxon>Alphaproteobacteria</taxon>
        <taxon>Rhodobacterales</taxon>
        <taxon>Roseobacteraceae</taxon>
    </lineage>
</organism>
<gene>
    <name evidence="1" type="ORF">PH7735_00710</name>
</gene>
<dbReference type="AlphaFoldDB" id="A0A0P1I2P6"/>
<accession>A0A0P1I2P6</accession>
<dbReference type="Proteomes" id="UP000051870">
    <property type="component" value="Unassembled WGS sequence"/>
</dbReference>
<sequence length="45" mass="5231">METMAAPLGVLFLFGINDFDGFASFVLNLPHFRRFAPFLPHFEWN</sequence>
<evidence type="ECO:0000313" key="2">
    <source>
        <dbReference type="Proteomes" id="UP000051870"/>
    </source>
</evidence>
<proteinExistence type="predicted"/>
<keyword evidence="2" id="KW-1185">Reference proteome</keyword>
<protein>
    <submittedName>
        <fullName evidence="1">Uncharacterized protein</fullName>
    </submittedName>
</protein>
<dbReference type="EMBL" id="CYTW01000001">
    <property type="protein sequence ID" value="CUJ87079.1"/>
    <property type="molecule type" value="Genomic_DNA"/>
</dbReference>